<dbReference type="NCBIfam" id="TIGR00229">
    <property type="entry name" value="sensory_box"/>
    <property type="match status" value="1"/>
</dbReference>
<name>A0A7C3C155_9BACT</name>
<dbReference type="CDD" id="cd01949">
    <property type="entry name" value="GGDEF"/>
    <property type="match status" value="1"/>
</dbReference>
<dbReference type="EMBL" id="DRNH01000186">
    <property type="protein sequence ID" value="HFB53767.1"/>
    <property type="molecule type" value="Genomic_DNA"/>
</dbReference>
<dbReference type="NCBIfam" id="TIGR00254">
    <property type="entry name" value="GGDEF"/>
    <property type="match status" value="1"/>
</dbReference>
<evidence type="ECO:0000313" key="6">
    <source>
        <dbReference type="EMBL" id="HFB53767.1"/>
    </source>
</evidence>
<accession>A0A7C3C155</accession>
<dbReference type="Gene3D" id="3.30.450.20">
    <property type="entry name" value="PAS domain"/>
    <property type="match status" value="1"/>
</dbReference>
<comment type="catalytic activity">
    <reaction evidence="2">
        <text>2 GTP = 3',3'-c-di-GMP + 2 diphosphate</text>
        <dbReference type="Rhea" id="RHEA:24898"/>
        <dbReference type="ChEBI" id="CHEBI:33019"/>
        <dbReference type="ChEBI" id="CHEBI:37565"/>
        <dbReference type="ChEBI" id="CHEBI:58805"/>
        <dbReference type="EC" id="2.7.7.65"/>
    </reaction>
</comment>
<evidence type="ECO:0000256" key="1">
    <source>
        <dbReference type="ARBA" id="ARBA00012528"/>
    </source>
</evidence>
<dbReference type="PANTHER" id="PTHR45138">
    <property type="entry name" value="REGULATORY COMPONENTS OF SENSORY TRANSDUCTION SYSTEM"/>
    <property type="match status" value="1"/>
</dbReference>
<evidence type="ECO:0000259" key="4">
    <source>
        <dbReference type="PROSITE" id="PS50113"/>
    </source>
</evidence>
<dbReference type="SMART" id="SM00267">
    <property type="entry name" value="GGDEF"/>
    <property type="match status" value="1"/>
</dbReference>
<feature type="domain" description="PAC" evidence="4">
    <location>
        <begin position="96"/>
        <end position="150"/>
    </location>
</feature>
<dbReference type="Pfam" id="PF00990">
    <property type="entry name" value="GGDEF"/>
    <property type="match status" value="1"/>
</dbReference>
<dbReference type="InterPro" id="IPR043128">
    <property type="entry name" value="Rev_trsase/Diguanyl_cyclase"/>
</dbReference>
<feature type="domain" description="GGDEF" evidence="5">
    <location>
        <begin position="182"/>
        <end position="311"/>
    </location>
</feature>
<proteinExistence type="predicted"/>
<dbReference type="InterPro" id="IPR000700">
    <property type="entry name" value="PAS-assoc_C"/>
</dbReference>
<dbReference type="InterPro" id="IPR000160">
    <property type="entry name" value="GGDEF_dom"/>
</dbReference>
<dbReference type="FunFam" id="3.30.70.270:FF:000001">
    <property type="entry name" value="Diguanylate cyclase domain protein"/>
    <property type="match status" value="1"/>
</dbReference>
<dbReference type="SUPFAM" id="SSF55073">
    <property type="entry name" value="Nucleotide cyclase"/>
    <property type="match status" value="1"/>
</dbReference>
<dbReference type="SMART" id="SM00086">
    <property type="entry name" value="PAC"/>
    <property type="match status" value="1"/>
</dbReference>
<feature type="domain" description="PAS" evidence="3">
    <location>
        <begin position="25"/>
        <end position="71"/>
    </location>
</feature>
<evidence type="ECO:0000259" key="3">
    <source>
        <dbReference type="PROSITE" id="PS50112"/>
    </source>
</evidence>
<reference evidence="6" key="1">
    <citation type="journal article" date="2020" name="mSystems">
        <title>Genome- and Community-Level Interaction Insights into Carbon Utilization and Element Cycling Functions of Hydrothermarchaeota in Hydrothermal Sediment.</title>
        <authorList>
            <person name="Zhou Z."/>
            <person name="Liu Y."/>
            <person name="Xu W."/>
            <person name="Pan J."/>
            <person name="Luo Z.H."/>
            <person name="Li M."/>
        </authorList>
    </citation>
    <scope>NUCLEOTIDE SEQUENCE [LARGE SCALE GENOMIC DNA]</scope>
    <source>
        <strain evidence="6">HyVt-507</strain>
    </source>
</reference>
<dbReference type="PROSITE" id="PS50112">
    <property type="entry name" value="PAS"/>
    <property type="match status" value="1"/>
</dbReference>
<dbReference type="InterPro" id="IPR050469">
    <property type="entry name" value="Diguanylate_Cyclase"/>
</dbReference>
<dbReference type="Gene3D" id="3.30.70.270">
    <property type="match status" value="1"/>
</dbReference>
<organism evidence="6">
    <name type="scientific">Sulfurimonas autotrophica</name>
    <dbReference type="NCBI Taxonomy" id="202747"/>
    <lineage>
        <taxon>Bacteria</taxon>
        <taxon>Pseudomonadati</taxon>
        <taxon>Campylobacterota</taxon>
        <taxon>Epsilonproteobacteria</taxon>
        <taxon>Campylobacterales</taxon>
        <taxon>Sulfurimonadaceae</taxon>
        <taxon>Sulfurimonas</taxon>
    </lineage>
</organism>
<dbReference type="PROSITE" id="PS50113">
    <property type="entry name" value="PAC"/>
    <property type="match status" value="1"/>
</dbReference>
<dbReference type="SMART" id="SM00091">
    <property type="entry name" value="PAS"/>
    <property type="match status" value="1"/>
</dbReference>
<sequence>MPYKGRFAGTGNLIDITDVIETKSRLQLLSQAVDQMDEMVRITDIEGNIIYANPATSKTTQYSEDEILGNSSKLFQSGKHSTEFYKKLWDTILSGDTYKNILINKKKDGTLFYDEKIISPLKNEKGNIRYFVSTSRDISDRIALEKELKQLATKDALTGIYNRYKINAKIEEEIKRADRYGEPFGLIMFDIDHFKKVNDTYGHDVGDYVLQELSRIILNNIRETDSFGRWGGEEFMLLLPYTSQEKIIEIAEKIRKTIQEHTFEDVKQITVSIGVTLYKKDEGISQLIKRVDTALYEAKSHGRNQVVSLFE</sequence>
<dbReference type="GO" id="GO:0052621">
    <property type="term" value="F:diguanylate cyclase activity"/>
    <property type="evidence" value="ECO:0007669"/>
    <property type="project" value="UniProtKB-EC"/>
</dbReference>
<dbReference type="InterPro" id="IPR013767">
    <property type="entry name" value="PAS_fold"/>
</dbReference>
<dbReference type="AlphaFoldDB" id="A0A7C3C155"/>
<dbReference type="CDD" id="cd00130">
    <property type="entry name" value="PAS"/>
    <property type="match status" value="1"/>
</dbReference>
<protein>
    <recommendedName>
        <fullName evidence="1">diguanylate cyclase</fullName>
        <ecNumber evidence="1">2.7.7.65</ecNumber>
    </recommendedName>
</protein>
<evidence type="ECO:0000256" key="2">
    <source>
        <dbReference type="ARBA" id="ARBA00034247"/>
    </source>
</evidence>
<dbReference type="Pfam" id="PF00989">
    <property type="entry name" value="PAS"/>
    <property type="match status" value="1"/>
</dbReference>
<dbReference type="PROSITE" id="PS50887">
    <property type="entry name" value="GGDEF"/>
    <property type="match status" value="1"/>
</dbReference>
<gene>
    <name evidence="6" type="ORF">ENJ67_03460</name>
</gene>
<comment type="caution">
    <text evidence="6">The sequence shown here is derived from an EMBL/GenBank/DDBJ whole genome shotgun (WGS) entry which is preliminary data.</text>
</comment>
<dbReference type="GO" id="GO:0006355">
    <property type="term" value="P:regulation of DNA-templated transcription"/>
    <property type="evidence" value="ECO:0007669"/>
    <property type="project" value="InterPro"/>
</dbReference>
<dbReference type="EC" id="2.7.7.65" evidence="1"/>
<dbReference type="Proteomes" id="UP000886390">
    <property type="component" value="Unassembled WGS sequence"/>
</dbReference>
<dbReference type="InterPro" id="IPR000014">
    <property type="entry name" value="PAS"/>
</dbReference>
<dbReference type="SUPFAM" id="SSF55785">
    <property type="entry name" value="PYP-like sensor domain (PAS domain)"/>
    <property type="match status" value="1"/>
</dbReference>
<dbReference type="PANTHER" id="PTHR45138:SF9">
    <property type="entry name" value="DIGUANYLATE CYCLASE DGCM-RELATED"/>
    <property type="match status" value="1"/>
</dbReference>
<dbReference type="InterPro" id="IPR035965">
    <property type="entry name" value="PAS-like_dom_sf"/>
</dbReference>
<evidence type="ECO:0000259" key="5">
    <source>
        <dbReference type="PROSITE" id="PS50887"/>
    </source>
</evidence>
<dbReference type="InterPro" id="IPR029787">
    <property type="entry name" value="Nucleotide_cyclase"/>
</dbReference>
<dbReference type="InterPro" id="IPR001610">
    <property type="entry name" value="PAC"/>
</dbReference>